<dbReference type="InterPro" id="IPR036291">
    <property type="entry name" value="NAD(P)-bd_dom_sf"/>
</dbReference>
<dbReference type="PANTHER" id="PTHR43242:SF1">
    <property type="entry name" value="NAD(P)-BINDING ROSSMANN-FOLD SUPERFAMILY PROTEIN"/>
    <property type="match status" value="1"/>
</dbReference>
<dbReference type="Gene3D" id="3.40.50.720">
    <property type="entry name" value="NAD(P)-binding Rossmann-like Domain"/>
    <property type="match status" value="1"/>
</dbReference>
<evidence type="ECO:0000259" key="1">
    <source>
        <dbReference type="Pfam" id="PF04321"/>
    </source>
</evidence>
<dbReference type="Pfam" id="PF04321">
    <property type="entry name" value="RmlD_sub_bind"/>
    <property type="match status" value="1"/>
</dbReference>
<protein>
    <submittedName>
        <fullName evidence="2">dTDP-4-dehydrorhamnose reductase</fullName>
    </submittedName>
</protein>
<accession>A0A1I0JF09</accession>
<proteinExistence type="predicted"/>
<dbReference type="InterPro" id="IPR029903">
    <property type="entry name" value="RmlD-like-bd"/>
</dbReference>
<name>A0A1I0JF09_9BACT</name>
<dbReference type="AlphaFoldDB" id="A0A1I0JF09"/>
<keyword evidence="3" id="KW-1185">Reference proteome</keyword>
<dbReference type="Proteomes" id="UP000199181">
    <property type="component" value="Unassembled WGS sequence"/>
</dbReference>
<sequence length="303" mass="31775">MVRRALIIGSGFIGQHLGRALREAGLAATLCSRHRPEGLGEAAWLGLDASRPGAIAQAVAATGAQAVVLVHGPSDITGCEQAPEAAMALHAGIATRLCQEAPTARKLLISTDNVFDGQAPGYDESHAPCPANAYGRAKLAAEHVLRAADPGALIVRTSLVYGYEPRGPERGWRNFFMVVADTVRAGQPVQAPVDHWNTPILVEDAAAVLARLVPGSAAGLLHLAGPDRASRFEWGQLIARSLGADPGLVRPVERAAGRYACRPPNACLRSVRLHQLPELSGLSISGLATGAARLRPLLEVSPR</sequence>
<organism evidence="2 3">
    <name type="scientific">Stigmatella erecta</name>
    <dbReference type="NCBI Taxonomy" id="83460"/>
    <lineage>
        <taxon>Bacteria</taxon>
        <taxon>Pseudomonadati</taxon>
        <taxon>Myxococcota</taxon>
        <taxon>Myxococcia</taxon>
        <taxon>Myxococcales</taxon>
        <taxon>Cystobacterineae</taxon>
        <taxon>Archangiaceae</taxon>
        <taxon>Stigmatella</taxon>
    </lineage>
</organism>
<feature type="domain" description="RmlD-like substrate binding" evidence="1">
    <location>
        <begin position="6"/>
        <end position="274"/>
    </location>
</feature>
<evidence type="ECO:0000313" key="3">
    <source>
        <dbReference type="Proteomes" id="UP000199181"/>
    </source>
</evidence>
<evidence type="ECO:0000313" key="2">
    <source>
        <dbReference type="EMBL" id="SEU08017.1"/>
    </source>
</evidence>
<dbReference type="EMBL" id="FOIJ01000007">
    <property type="protein sequence ID" value="SEU08017.1"/>
    <property type="molecule type" value="Genomic_DNA"/>
</dbReference>
<dbReference type="PANTHER" id="PTHR43242">
    <property type="entry name" value="NAD(P)-BINDING ROSSMANN-FOLD SUPERFAMILY PROTEIN"/>
    <property type="match status" value="1"/>
</dbReference>
<gene>
    <name evidence="2" type="ORF">SAMN05443639_107167</name>
</gene>
<reference evidence="3" key="1">
    <citation type="submission" date="2016-10" db="EMBL/GenBank/DDBJ databases">
        <authorList>
            <person name="Varghese N."/>
            <person name="Submissions S."/>
        </authorList>
    </citation>
    <scope>NUCLEOTIDE SEQUENCE [LARGE SCALE GENOMIC DNA]</scope>
    <source>
        <strain evidence="3">DSM 16858</strain>
    </source>
</reference>
<dbReference type="SUPFAM" id="SSF51735">
    <property type="entry name" value="NAD(P)-binding Rossmann-fold domains"/>
    <property type="match status" value="1"/>
</dbReference>